<keyword evidence="1" id="KW-0677">Repeat</keyword>
<evidence type="ECO:0000256" key="1">
    <source>
        <dbReference type="ARBA" id="ARBA00022737"/>
    </source>
</evidence>
<feature type="repeat" description="ANK" evidence="3">
    <location>
        <begin position="82"/>
        <end position="114"/>
    </location>
</feature>
<organism evidence="4 5">
    <name type="scientific">Monosiga brevicollis</name>
    <name type="common">Choanoflagellate</name>
    <dbReference type="NCBI Taxonomy" id="81824"/>
    <lineage>
        <taxon>Eukaryota</taxon>
        <taxon>Choanoflagellata</taxon>
        <taxon>Craspedida</taxon>
        <taxon>Salpingoecidae</taxon>
        <taxon>Monosiga</taxon>
    </lineage>
</organism>
<dbReference type="RefSeq" id="XP_001750035.1">
    <property type="nucleotide sequence ID" value="XM_001749983.1"/>
</dbReference>
<dbReference type="SMART" id="SM00248">
    <property type="entry name" value="ANK"/>
    <property type="match status" value="2"/>
</dbReference>
<evidence type="ECO:0000313" key="5">
    <source>
        <dbReference type="Proteomes" id="UP000001357"/>
    </source>
</evidence>
<evidence type="ECO:0000313" key="4">
    <source>
        <dbReference type="EMBL" id="EDQ85210.1"/>
    </source>
</evidence>
<dbReference type="Pfam" id="PF13637">
    <property type="entry name" value="Ank_4"/>
    <property type="match status" value="1"/>
</dbReference>
<dbReference type="InterPro" id="IPR002110">
    <property type="entry name" value="Ankyrin_rpt"/>
</dbReference>
<dbReference type="SUPFAM" id="SSF48403">
    <property type="entry name" value="Ankyrin repeat"/>
    <property type="match status" value="1"/>
</dbReference>
<reference evidence="4 5" key="1">
    <citation type="journal article" date="2008" name="Nature">
        <title>The genome of the choanoflagellate Monosiga brevicollis and the origin of metazoans.</title>
        <authorList>
            <consortium name="JGI Sequencing"/>
            <person name="King N."/>
            <person name="Westbrook M.J."/>
            <person name="Young S.L."/>
            <person name="Kuo A."/>
            <person name="Abedin M."/>
            <person name="Chapman J."/>
            <person name="Fairclough S."/>
            <person name="Hellsten U."/>
            <person name="Isogai Y."/>
            <person name="Letunic I."/>
            <person name="Marr M."/>
            <person name="Pincus D."/>
            <person name="Putnam N."/>
            <person name="Rokas A."/>
            <person name="Wright K.J."/>
            <person name="Zuzow R."/>
            <person name="Dirks W."/>
            <person name="Good M."/>
            <person name="Goodstein D."/>
            <person name="Lemons D."/>
            <person name="Li W."/>
            <person name="Lyons J.B."/>
            <person name="Morris A."/>
            <person name="Nichols S."/>
            <person name="Richter D.J."/>
            <person name="Salamov A."/>
            <person name="Bork P."/>
            <person name="Lim W.A."/>
            <person name="Manning G."/>
            <person name="Miller W.T."/>
            <person name="McGinnis W."/>
            <person name="Shapiro H."/>
            <person name="Tjian R."/>
            <person name="Grigoriev I.V."/>
            <person name="Rokhsar D."/>
        </authorList>
    </citation>
    <scope>NUCLEOTIDE SEQUENCE [LARGE SCALE GENOMIC DNA]</scope>
    <source>
        <strain evidence="5">MX1 / ATCC 50154</strain>
    </source>
</reference>
<dbReference type="EMBL" id="CH991576">
    <property type="protein sequence ID" value="EDQ85210.1"/>
    <property type="molecule type" value="Genomic_DNA"/>
</dbReference>
<name>A9VBC0_MONBE</name>
<dbReference type="PRINTS" id="PR01415">
    <property type="entry name" value="ANKYRIN"/>
</dbReference>
<proteinExistence type="predicted"/>
<accession>A9VBC0</accession>
<gene>
    <name evidence="4" type="ORF">MONBRDRAFT_12137</name>
</gene>
<dbReference type="STRING" id="81824.A9VBC0"/>
<dbReference type="KEGG" id="mbr:MONBRDRAFT_12137"/>
<dbReference type="Gene3D" id="1.25.40.20">
    <property type="entry name" value="Ankyrin repeat-containing domain"/>
    <property type="match status" value="1"/>
</dbReference>
<evidence type="ECO:0000256" key="3">
    <source>
        <dbReference type="PROSITE-ProRule" id="PRU00023"/>
    </source>
</evidence>
<dbReference type="InterPro" id="IPR036770">
    <property type="entry name" value="Ankyrin_rpt-contain_sf"/>
</dbReference>
<dbReference type="eggNOG" id="KOG0512">
    <property type="taxonomic scope" value="Eukaryota"/>
</dbReference>
<sequence>MELDKATYGPIAKTFLTACRKGHIEVVQAQLRHENPTVAPRLLGQKDMDGYTGLHKAAYNGHLAVVELLIASGADVNVGTKDNWRPLHCAARWNKAHIIECLLGHGADINAQTNGGLTAMHIAATYVRGLLEFRSHTAFRLPVTMRDDTLMDTWCDWGRVTRATLF</sequence>
<dbReference type="AlphaFoldDB" id="A9VBC0"/>
<keyword evidence="5" id="KW-1185">Reference proteome</keyword>
<keyword evidence="2 3" id="KW-0040">ANK repeat</keyword>
<protein>
    <submittedName>
        <fullName evidence="4">Uncharacterized protein</fullName>
    </submittedName>
</protein>
<feature type="repeat" description="ANK" evidence="3">
    <location>
        <begin position="49"/>
        <end position="81"/>
    </location>
</feature>
<dbReference type="Proteomes" id="UP000001357">
    <property type="component" value="Unassembled WGS sequence"/>
</dbReference>
<dbReference type="PANTHER" id="PTHR24171">
    <property type="entry name" value="ANKYRIN REPEAT DOMAIN-CONTAINING PROTEIN 39-RELATED"/>
    <property type="match status" value="1"/>
</dbReference>
<evidence type="ECO:0000256" key="2">
    <source>
        <dbReference type="ARBA" id="ARBA00023043"/>
    </source>
</evidence>
<dbReference type="InParanoid" id="A9VBC0"/>
<dbReference type="PROSITE" id="PS50088">
    <property type="entry name" value="ANK_REPEAT"/>
    <property type="match status" value="2"/>
</dbReference>
<dbReference type="GeneID" id="5895226"/>
<dbReference type="PROSITE" id="PS50297">
    <property type="entry name" value="ANK_REP_REGION"/>
    <property type="match status" value="2"/>
</dbReference>